<dbReference type="EMBL" id="JAIZPD010000004">
    <property type="protein sequence ID" value="KAH0964670.1"/>
    <property type="molecule type" value="Genomic_DNA"/>
</dbReference>
<dbReference type="EC" id="3.1.1.-" evidence="3"/>
<evidence type="ECO:0000256" key="2">
    <source>
        <dbReference type="ARBA" id="ARBA00022801"/>
    </source>
</evidence>
<dbReference type="GO" id="GO:0016787">
    <property type="term" value="F:hydrolase activity"/>
    <property type="evidence" value="ECO:0007669"/>
    <property type="project" value="UniProtKB-KW"/>
</dbReference>
<dbReference type="AlphaFoldDB" id="A0A9P8SKE8"/>
<evidence type="ECO:0000313" key="5">
    <source>
        <dbReference type="EMBL" id="KAH0964670.1"/>
    </source>
</evidence>
<dbReference type="Proteomes" id="UP000824596">
    <property type="component" value="Unassembled WGS sequence"/>
</dbReference>
<proteinExistence type="inferred from homology"/>
<protein>
    <recommendedName>
        <fullName evidence="3">Carboxylic ester hydrolase</fullName>
        <ecNumber evidence="3">3.1.1.-</ecNumber>
    </recommendedName>
</protein>
<keyword evidence="6" id="KW-1185">Reference proteome</keyword>
<evidence type="ECO:0000259" key="4">
    <source>
        <dbReference type="Pfam" id="PF00135"/>
    </source>
</evidence>
<dbReference type="InterPro" id="IPR019826">
    <property type="entry name" value="Carboxylesterase_B_AS"/>
</dbReference>
<reference evidence="5" key="1">
    <citation type="submission" date="2021-09" db="EMBL/GenBank/DDBJ databases">
        <title>A high-quality genome of the endoparasitic fungus Hirsutella rhossiliensis with a comparison of Hirsutella genomes reveals transposable elements contributing to genome size variation.</title>
        <authorList>
            <person name="Lin R."/>
            <person name="Jiao Y."/>
            <person name="Sun X."/>
            <person name="Ling J."/>
            <person name="Xie B."/>
            <person name="Cheng X."/>
        </authorList>
    </citation>
    <scope>NUCLEOTIDE SEQUENCE</scope>
    <source>
        <strain evidence="5">HR02</strain>
    </source>
</reference>
<feature type="chain" id="PRO_5040538776" description="Carboxylic ester hydrolase" evidence="3">
    <location>
        <begin position="21"/>
        <end position="538"/>
    </location>
</feature>
<keyword evidence="2 3" id="KW-0378">Hydrolase</keyword>
<dbReference type="Pfam" id="PF00135">
    <property type="entry name" value="COesterase"/>
    <property type="match status" value="1"/>
</dbReference>
<organism evidence="5 6">
    <name type="scientific">Hirsutella rhossiliensis</name>
    <dbReference type="NCBI Taxonomy" id="111463"/>
    <lineage>
        <taxon>Eukaryota</taxon>
        <taxon>Fungi</taxon>
        <taxon>Dikarya</taxon>
        <taxon>Ascomycota</taxon>
        <taxon>Pezizomycotina</taxon>
        <taxon>Sordariomycetes</taxon>
        <taxon>Hypocreomycetidae</taxon>
        <taxon>Hypocreales</taxon>
        <taxon>Ophiocordycipitaceae</taxon>
        <taxon>Hirsutella</taxon>
    </lineage>
</organism>
<dbReference type="InterPro" id="IPR050309">
    <property type="entry name" value="Type-B_Carboxylest/Lipase"/>
</dbReference>
<feature type="signal peptide" evidence="3">
    <location>
        <begin position="1"/>
        <end position="20"/>
    </location>
</feature>
<evidence type="ECO:0000256" key="3">
    <source>
        <dbReference type="RuleBase" id="RU361235"/>
    </source>
</evidence>
<dbReference type="InterPro" id="IPR002018">
    <property type="entry name" value="CarbesteraseB"/>
</dbReference>
<keyword evidence="3" id="KW-0732">Signal</keyword>
<feature type="domain" description="Carboxylesterase type B" evidence="4">
    <location>
        <begin position="24"/>
        <end position="515"/>
    </location>
</feature>
<dbReference type="OrthoDB" id="408631at2759"/>
<dbReference type="SUPFAM" id="SSF53474">
    <property type="entry name" value="alpha/beta-Hydrolases"/>
    <property type="match status" value="1"/>
</dbReference>
<comment type="caution">
    <text evidence="5">The sequence shown here is derived from an EMBL/GenBank/DDBJ whole genome shotgun (WGS) entry which is preliminary data.</text>
</comment>
<dbReference type="PROSITE" id="PS00122">
    <property type="entry name" value="CARBOXYLESTERASE_B_1"/>
    <property type="match status" value="1"/>
</dbReference>
<name>A0A9P8SKE8_9HYPO</name>
<dbReference type="RefSeq" id="XP_044722183.1">
    <property type="nucleotide sequence ID" value="XM_044863569.1"/>
</dbReference>
<dbReference type="GeneID" id="68354227"/>
<dbReference type="Gene3D" id="3.40.50.1820">
    <property type="entry name" value="alpha/beta hydrolase"/>
    <property type="match status" value="1"/>
</dbReference>
<evidence type="ECO:0000313" key="6">
    <source>
        <dbReference type="Proteomes" id="UP000824596"/>
    </source>
</evidence>
<comment type="similarity">
    <text evidence="1 3">Belongs to the type-B carboxylesterase/lipase family.</text>
</comment>
<dbReference type="PANTHER" id="PTHR11559">
    <property type="entry name" value="CARBOXYLESTERASE"/>
    <property type="match status" value="1"/>
</dbReference>
<dbReference type="InterPro" id="IPR029058">
    <property type="entry name" value="AB_hydrolase_fold"/>
</dbReference>
<sequence length="538" mass="58779">MKLQNASIVAAALLLPTAAAVNTTVDLSYSKYKGISLENGISQWLGIRFAAPPVGSLRFMPPQDPPHTSGLQRADKHGKYCLATMANPKSKKTSEDCLFLDVQAPTKATPNSKLPVFLYVQGGGFSTNSNPNINASGLIKASDFSMVVVSFNYRVGPYGFLTDGKHISANNGLRDQLKVMEWVQKHISKFGGDPKHVVLGGSSAGAESVVLHMTSNNGTGQKLFHGAIAESPSFATMLTVSASAYQYRHLATRLGCVGRDSLGCLRNKTAAEMQAQNINIPLPGAASAPNYMYVPVIDGDLVPDYTYRLLEQGKFARMPAIFGDDSNGGTQFTPENTSTLAESNQYILDQYPFMNLDQLSEINELYPNPNNTCPSKGCYWRQVSNVYGEARYMCPSRAFTSALAGAGVNNSFAYRWNVEDPEQVKQGLGVPHTVELNALWGPEYSPKPPKSYKKGGRNEEASPVIQRYWTNFIRTYDPNKGGSGSPDRNQTAKWEPWSKGTQARLVFQTGGKAEMEPFGDALNKRCDFWAKNGISMRL</sequence>
<gene>
    <name evidence="5" type="ORF">HRG_05098</name>
</gene>
<accession>A0A9P8SKE8</accession>
<evidence type="ECO:0000256" key="1">
    <source>
        <dbReference type="ARBA" id="ARBA00005964"/>
    </source>
</evidence>